<dbReference type="GO" id="GO:0003964">
    <property type="term" value="F:RNA-directed DNA polymerase activity"/>
    <property type="evidence" value="ECO:0007669"/>
    <property type="project" value="UniProtKB-KW"/>
</dbReference>
<gene>
    <name evidence="3" type="ORF">DEM34_10940</name>
</gene>
<proteinExistence type="inferred from homology"/>
<reference evidence="3 4" key="1">
    <citation type="submission" date="2018-05" db="EMBL/GenBank/DDBJ databases">
        <title>Spiribacter halobius sp. nov., a moderately halophilic bacterium isolated from marine solar saltern.</title>
        <authorList>
            <person name="Zheng W.-S."/>
            <person name="Lu D.-C."/>
            <person name="Du Z.-J."/>
        </authorList>
    </citation>
    <scope>NUCLEOTIDE SEQUENCE [LARGE SCALE GENOMIC DNA]</scope>
    <source>
        <strain evidence="3 4">E85</strain>
    </source>
</reference>
<dbReference type="InterPro" id="IPR043502">
    <property type="entry name" value="DNA/RNA_pol_sf"/>
</dbReference>
<dbReference type="Pfam" id="PF00078">
    <property type="entry name" value="RVT_1"/>
    <property type="match status" value="1"/>
</dbReference>
<dbReference type="SUPFAM" id="SSF56672">
    <property type="entry name" value="DNA/RNA polymerases"/>
    <property type="match status" value="1"/>
</dbReference>
<evidence type="ECO:0000313" key="4">
    <source>
        <dbReference type="Proteomes" id="UP000245474"/>
    </source>
</evidence>
<evidence type="ECO:0000256" key="1">
    <source>
        <dbReference type="ARBA" id="ARBA00034120"/>
    </source>
</evidence>
<accession>A0A2U2N1K8</accession>
<evidence type="ECO:0000313" key="3">
    <source>
        <dbReference type="EMBL" id="PWG62874.1"/>
    </source>
</evidence>
<dbReference type="InterPro" id="IPR051083">
    <property type="entry name" value="GrpII_Intron_Splice-Mob/Def"/>
</dbReference>
<organism evidence="3 4">
    <name type="scientific">Sediminicurvatus halobius</name>
    <dbReference type="NCBI Taxonomy" id="2182432"/>
    <lineage>
        <taxon>Bacteria</taxon>
        <taxon>Pseudomonadati</taxon>
        <taxon>Pseudomonadota</taxon>
        <taxon>Gammaproteobacteria</taxon>
        <taxon>Chromatiales</taxon>
        <taxon>Ectothiorhodospiraceae</taxon>
        <taxon>Sediminicurvatus</taxon>
    </lineage>
</organism>
<dbReference type="AlphaFoldDB" id="A0A2U2N1K8"/>
<comment type="similarity">
    <text evidence="1">Belongs to the bacterial reverse transcriptase family.</text>
</comment>
<keyword evidence="4" id="KW-1185">Reference proteome</keyword>
<keyword evidence="3" id="KW-0695">RNA-directed DNA polymerase</keyword>
<dbReference type="PANTHER" id="PTHR34047">
    <property type="entry name" value="NUCLEAR INTRON MATURASE 1, MITOCHONDRIAL-RELATED"/>
    <property type="match status" value="1"/>
</dbReference>
<feature type="domain" description="Reverse transcriptase" evidence="2">
    <location>
        <begin position="1"/>
        <end position="274"/>
    </location>
</feature>
<name>A0A2U2N1K8_9GAMM</name>
<dbReference type="InterPro" id="IPR000477">
    <property type="entry name" value="RT_dom"/>
</dbReference>
<dbReference type="EMBL" id="QFFI01000015">
    <property type="protein sequence ID" value="PWG62874.1"/>
    <property type="molecule type" value="Genomic_DNA"/>
</dbReference>
<dbReference type="OrthoDB" id="9793236at2"/>
<dbReference type="PANTHER" id="PTHR34047:SF8">
    <property type="entry name" value="PROTEIN YKFC"/>
    <property type="match status" value="1"/>
</dbReference>
<evidence type="ECO:0000259" key="2">
    <source>
        <dbReference type="PROSITE" id="PS50878"/>
    </source>
</evidence>
<dbReference type="PROSITE" id="PS50878">
    <property type="entry name" value="RT_POL"/>
    <property type="match status" value="1"/>
</dbReference>
<sequence>MGAKHKRLIGQIVDWGNLISAHRKARLGKRNRDEILAFEAQLWEELGRLQMEMLWGTYQPGRYRAFEVYEPKRREILAAPYRDRVAQHAICSVCGPIWDRAMIADSFACRVGKGTHAGANRVQSWLRGMQATGPVWVLKMDVSKYFPSIRHSLARAVVRDKIRCPDTLLLLDRIIQSTAGTDELDPCGIPVGNLTSQWIANLVGNRIDQWAKRDLRLRRYARYMDDMVVLVRSRTEALQVRAAFETNLASLGLRFSKTSVLPATRGVNFLGYRIWAHKRLLRRDSIRRMKARLRELQWRYACGEITLPEVRQRIASWVAHAEHADTENLRRQLLGAAVFQRPLQGTATVSQSTWRAVAINVARYSGQCAEPIGMQAL</sequence>
<dbReference type="Proteomes" id="UP000245474">
    <property type="component" value="Unassembled WGS sequence"/>
</dbReference>
<comment type="caution">
    <text evidence="3">The sequence shown here is derived from an EMBL/GenBank/DDBJ whole genome shotgun (WGS) entry which is preliminary data.</text>
</comment>
<keyword evidence="3" id="KW-0548">Nucleotidyltransferase</keyword>
<dbReference type="RefSeq" id="WP_109678853.1">
    <property type="nucleotide sequence ID" value="NZ_CP086615.1"/>
</dbReference>
<dbReference type="CDD" id="cd01646">
    <property type="entry name" value="RT_Bac_retron_I"/>
    <property type="match status" value="1"/>
</dbReference>
<keyword evidence="3" id="KW-0808">Transferase</keyword>
<protein>
    <submittedName>
        <fullName evidence="3">RNA-directed DNA polymerase</fullName>
    </submittedName>
</protein>